<dbReference type="GO" id="GO:0051213">
    <property type="term" value="F:dioxygenase activity"/>
    <property type="evidence" value="ECO:0007669"/>
    <property type="project" value="UniProtKB-KW"/>
</dbReference>
<dbReference type="Gene3D" id="2.60.120.10">
    <property type="entry name" value="Jelly Rolls"/>
    <property type="match status" value="2"/>
</dbReference>
<dbReference type="InterPro" id="IPR014710">
    <property type="entry name" value="RmlC-like_jellyroll"/>
</dbReference>
<dbReference type="InterPro" id="IPR013096">
    <property type="entry name" value="Cupin_2"/>
</dbReference>
<dbReference type="InterPro" id="IPR011051">
    <property type="entry name" value="RmlC_Cupin_sf"/>
</dbReference>
<keyword evidence="2" id="KW-0560">Oxidoreductase</keyword>
<accession>A0A4R4RV92</accession>
<dbReference type="Pfam" id="PF07883">
    <property type="entry name" value="Cupin_2"/>
    <property type="match status" value="1"/>
</dbReference>
<dbReference type="Proteomes" id="UP000295621">
    <property type="component" value="Unassembled WGS sequence"/>
</dbReference>
<evidence type="ECO:0000256" key="1">
    <source>
        <dbReference type="ARBA" id="ARBA00022964"/>
    </source>
</evidence>
<protein>
    <submittedName>
        <fullName evidence="4">Cupin domain-containing protein</fullName>
    </submittedName>
</protein>
<dbReference type="PANTHER" id="PTHR41517:SF1">
    <property type="entry name" value="CUPIN"/>
    <property type="match status" value="1"/>
</dbReference>
<proteinExistence type="predicted"/>
<dbReference type="AlphaFoldDB" id="A0A4R4RV92"/>
<evidence type="ECO:0000259" key="3">
    <source>
        <dbReference type="Pfam" id="PF07883"/>
    </source>
</evidence>
<dbReference type="SUPFAM" id="SSF51182">
    <property type="entry name" value="RmlC-like cupins"/>
    <property type="match status" value="1"/>
</dbReference>
<reference evidence="4 5" key="1">
    <citation type="submission" date="2019-02" db="EMBL/GenBank/DDBJ databases">
        <title>Draft genome sequences of novel Actinobacteria.</title>
        <authorList>
            <person name="Sahin N."/>
            <person name="Ay H."/>
            <person name="Saygin H."/>
        </authorList>
    </citation>
    <scope>NUCLEOTIDE SEQUENCE [LARGE SCALE GENOMIC DNA]</scope>
    <source>
        <strain evidence="4 5">KC603</strain>
    </source>
</reference>
<keyword evidence="1" id="KW-0223">Dioxygenase</keyword>
<dbReference type="InterPro" id="IPR047183">
    <property type="entry name" value="GDO-like"/>
</dbReference>
<dbReference type="EMBL" id="SMKL01000013">
    <property type="protein sequence ID" value="TDC52782.1"/>
    <property type="molecule type" value="Genomic_DNA"/>
</dbReference>
<evidence type="ECO:0000256" key="2">
    <source>
        <dbReference type="ARBA" id="ARBA00023002"/>
    </source>
</evidence>
<gene>
    <name evidence="4" type="ORF">E1212_07985</name>
</gene>
<organism evidence="4 5">
    <name type="scientific">Jiangella ureilytica</name>
    <dbReference type="NCBI Taxonomy" id="2530374"/>
    <lineage>
        <taxon>Bacteria</taxon>
        <taxon>Bacillati</taxon>
        <taxon>Actinomycetota</taxon>
        <taxon>Actinomycetes</taxon>
        <taxon>Jiangellales</taxon>
        <taxon>Jiangellaceae</taxon>
        <taxon>Jiangella</taxon>
    </lineage>
</organism>
<sequence>MTAISAPFDADLFNQSAPEGLFYDPARGLIATGMVARHVLTHQLAPRPGRTFPTCKLDYLGGNSTLGIHLSEMRPLESKCRHRQLDETITLILSGRGQSEYRQADDAETLKVDWQAGDLYSIPCNAWHLHSNVSDSEPTRKIAFKTGNFIGKVLYGKNSLYDQDIRFPDRFDDEPDYYTRAEELAPNRLRANIVRSLADQPAGPVDAEYGEGVSVRHYDMTGQRVLDVSVLTIAPGGFVWPHRSLAEEAFFVLSGAGRTDIWREGGVARSIAWRAGDVVAPPFDVWRSHSNTGTEDLRLLRARNVFLERALGVEGPARLGTVLPDRFPTLLEPGRPV</sequence>
<name>A0A4R4RV92_9ACTN</name>
<evidence type="ECO:0000313" key="5">
    <source>
        <dbReference type="Proteomes" id="UP000295621"/>
    </source>
</evidence>
<dbReference type="PANTHER" id="PTHR41517">
    <property type="entry name" value="1,2-DIOXYGENASE PROTEIN-RELATED"/>
    <property type="match status" value="1"/>
</dbReference>
<feature type="domain" description="Cupin type-2" evidence="3">
    <location>
        <begin position="230"/>
        <end position="300"/>
    </location>
</feature>
<keyword evidence="5" id="KW-1185">Reference proteome</keyword>
<comment type="caution">
    <text evidence="4">The sequence shown here is derived from an EMBL/GenBank/DDBJ whole genome shotgun (WGS) entry which is preliminary data.</text>
</comment>
<dbReference type="OrthoDB" id="285029at2"/>
<dbReference type="RefSeq" id="WP_131981067.1">
    <property type="nucleotide sequence ID" value="NZ_SMKL01000013.1"/>
</dbReference>
<evidence type="ECO:0000313" key="4">
    <source>
        <dbReference type="EMBL" id="TDC52782.1"/>
    </source>
</evidence>